<evidence type="ECO:0000313" key="1">
    <source>
        <dbReference type="EMBL" id="KAF2627636.1"/>
    </source>
</evidence>
<reference evidence="1" key="1">
    <citation type="journal article" date="2020" name="Stud. Mycol.">
        <title>101 Dothideomycetes genomes: a test case for predicting lifestyles and emergence of pathogens.</title>
        <authorList>
            <person name="Haridas S."/>
            <person name="Albert R."/>
            <person name="Binder M."/>
            <person name="Bloem J."/>
            <person name="Labutti K."/>
            <person name="Salamov A."/>
            <person name="Andreopoulos B."/>
            <person name="Baker S."/>
            <person name="Barry K."/>
            <person name="Bills G."/>
            <person name="Bluhm B."/>
            <person name="Cannon C."/>
            <person name="Castanera R."/>
            <person name="Culley D."/>
            <person name="Daum C."/>
            <person name="Ezra D."/>
            <person name="Gonzalez J."/>
            <person name="Henrissat B."/>
            <person name="Kuo A."/>
            <person name="Liang C."/>
            <person name="Lipzen A."/>
            <person name="Lutzoni F."/>
            <person name="Magnuson J."/>
            <person name="Mondo S."/>
            <person name="Nolan M."/>
            <person name="Ohm R."/>
            <person name="Pangilinan J."/>
            <person name="Park H.-J."/>
            <person name="Ramirez L."/>
            <person name="Alfaro M."/>
            <person name="Sun H."/>
            <person name="Tritt A."/>
            <person name="Yoshinaga Y."/>
            <person name="Zwiers L.-H."/>
            <person name="Turgeon B."/>
            <person name="Goodwin S."/>
            <person name="Spatafora J."/>
            <person name="Crous P."/>
            <person name="Grigoriev I."/>
        </authorList>
    </citation>
    <scope>NUCLEOTIDE SEQUENCE</scope>
    <source>
        <strain evidence="1">CBS 525.71</strain>
    </source>
</reference>
<comment type="caution">
    <text evidence="1">The sequence shown here is derived from an EMBL/GenBank/DDBJ whole genome shotgun (WGS) entry which is preliminary data.</text>
</comment>
<evidence type="ECO:0000313" key="2">
    <source>
        <dbReference type="Proteomes" id="UP000799754"/>
    </source>
</evidence>
<accession>A0ACB6S029</accession>
<organism evidence="1 2">
    <name type="scientific">Macroventuria anomochaeta</name>
    <dbReference type="NCBI Taxonomy" id="301207"/>
    <lineage>
        <taxon>Eukaryota</taxon>
        <taxon>Fungi</taxon>
        <taxon>Dikarya</taxon>
        <taxon>Ascomycota</taxon>
        <taxon>Pezizomycotina</taxon>
        <taxon>Dothideomycetes</taxon>
        <taxon>Pleosporomycetidae</taxon>
        <taxon>Pleosporales</taxon>
        <taxon>Pleosporineae</taxon>
        <taxon>Didymellaceae</taxon>
        <taxon>Macroventuria</taxon>
    </lineage>
</organism>
<name>A0ACB6S029_9PLEO</name>
<dbReference type="EMBL" id="MU006716">
    <property type="protein sequence ID" value="KAF2627636.1"/>
    <property type="molecule type" value="Genomic_DNA"/>
</dbReference>
<sequence>MRLDRKIHHHHRSPAASGTGQALRSPTSRFLYTCISTPAQRHGSTPPKAPKEI</sequence>
<keyword evidence="2" id="KW-1185">Reference proteome</keyword>
<protein>
    <submittedName>
        <fullName evidence="1">Uncharacterized protein</fullName>
    </submittedName>
</protein>
<gene>
    <name evidence="1" type="ORF">BU25DRAFT_410780</name>
</gene>
<proteinExistence type="predicted"/>
<dbReference type="Proteomes" id="UP000799754">
    <property type="component" value="Unassembled WGS sequence"/>
</dbReference>